<reference evidence="1 2" key="1">
    <citation type="submission" date="2016-07" db="EMBL/GenBank/DDBJ databases">
        <title>Pervasive Adenine N6-methylation of Active Genes in Fungi.</title>
        <authorList>
            <consortium name="DOE Joint Genome Institute"/>
            <person name="Mondo S.J."/>
            <person name="Dannebaum R.O."/>
            <person name="Kuo R.C."/>
            <person name="Labutti K."/>
            <person name="Haridas S."/>
            <person name="Kuo A."/>
            <person name="Salamov A."/>
            <person name="Ahrendt S.R."/>
            <person name="Lipzen A."/>
            <person name="Sullivan W."/>
            <person name="Andreopoulos W.B."/>
            <person name="Clum A."/>
            <person name="Lindquist E."/>
            <person name="Daum C."/>
            <person name="Ramamoorthy G.K."/>
            <person name="Gryganskyi A."/>
            <person name="Culley D."/>
            <person name="Magnuson J.K."/>
            <person name="James T.Y."/>
            <person name="O'Malley M.A."/>
            <person name="Stajich J.E."/>
            <person name="Spatafora J.W."/>
            <person name="Visel A."/>
            <person name="Grigoriev I.V."/>
        </authorList>
    </citation>
    <scope>NUCLEOTIDE SEQUENCE [LARGE SCALE GENOMIC DNA]</scope>
    <source>
        <strain evidence="1 2">CBS 931.73</strain>
    </source>
</reference>
<keyword evidence="2" id="KW-1185">Reference proteome</keyword>
<dbReference type="GO" id="GO:0016538">
    <property type="term" value="F:cyclin-dependent protein serine/threonine kinase regulator activity"/>
    <property type="evidence" value="ECO:0007669"/>
    <property type="project" value="TreeGrafter"/>
</dbReference>
<dbReference type="InParanoid" id="A0A1Y1XGM2"/>
<organism evidence="1 2">
    <name type="scientific">Basidiobolus meristosporus CBS 931.73</name>
    <dbReference type="NCBI Taxonomy" id="1314790"/>
    <lineage>
        <taxon>Eukaryota</taxon>
        <taxon>Fungi</taxon>
        <taxon>Fungi incertae sedis</taxon>
        <taxon>Zoopagomycota</taxon>
        <taxon>Entomophthoromycotina</taxon>
        <taxon>Basidiobolomycetes</taxon>
        <taxon>Basidiobolales</taxon>
        <taxon>Basidiobolaceae</taxon>
        <taxon>Basidiobolus</taxon>
    </lineage>
</organism>
<evidence type="ECO:0000313" key="1">
    <source>
        <dbReference type="EMBL" id="ORX84918.1"/>
    </source>
</evidence>
<dbReference type="OrthoDB" id="1060854at2759"/>
<dbReference type="Proteomes" id="UP000193498">
    <property type="component" value="Unassembled WGS sequence"/>
</dbReference>
<gene>
    <name evidence="1" type="ORF">K493DRAFT_291698</name>
</gene>
<dbReference type="GO" id="GO:0000307">
    <property type="term" value="C:cyclin-dependent protein kinase holoenzyme complex"/>
    <property type="evidence" value="ECO:0007669"/>
    <property type="project" value="TreeGrafter"/>
</dbReference>
<name>A0A1Y1XGM2_9FUNG</name>
<dbReference type="PANTHER" id="PTHR15615">
    <property type="match status" value="1"/>
</dbReference>
<dbReference type="PANTHER" id="PTHR15615:SF94">
    <property type="entry name" value="PHO85 CYCLIN-6-RELATED"/>
    <property type="match status" value="1"/>
</dbReference>
<dbReference type="InterPro" id="IPR036915">
    <property type="entry name" value="Cyclin-like_sf"/>
</dbReference>
<evidence type="ECO:0000313" key="2">
    <source>
        <dbReference type="Proteomes" id="UP000193498"/>
    </source>
</evidence>
<dbReference type="STRING" id="1314790.A0A1Y1XGM2"/>
<dbReference type="Pfam" id="PF08613">
    <property type="entry name" value="Cyclin"/>
    <property type="match status" value="1"/>
</dbReference>
<dbReference type="FunCoup" id="A0A1Y1XGM2">
    <property type="interactions" value="60"/>
</dbReference>
<dbReference type="CDD" id="cd20558">
    <property type="entry name" value="CYCLIN_ScPCL7-like"/>
    <property type="match status" value="1"/>
</dbReference>
<comment type="caution">
    <text evidence="1">The sequence shown here is derived from an EMBL/GenBank/DDBJ whole genome shotgun (WGS) entry which is preliminary data.</text>
</comment>
<dbReference type="Gene3D" id="1.10.472.10">
    <property type="entry name" value="Cyclin-like"/>
    <property type="match status" value="1"/>
</dbReference>
<dbReference type="InterPro" id="IPR013922">
    <property type="entry name" value="Cyclin_PHO80-like"/>
</dbReference>
<accession>A0A1Y1XGM2</accession>
<proteinExistence type="predicted"/>
<dbReference type="GO" id="GO:0005634">
    <property type="term" value="C:nucleus"/>
    <property type="evidence" value="ECO:0007669"/>
    <property type="project" value="TreeGrafter"/>
</dbReference>
<protein>
    <submittedName>
        <fullName evidence="1">Cyclin-domain-containing protein</fullName>
    </submittedName>
</protein>
<dbReference type="AlphaFoldDB" id="A0A1Y1XGM2"/>
<sequence>MRKTFNLAEFPTKDTVDILGNFLVYLVDANDPVPHSADPAGPPKPPSYTPFHAKRLPNITIHLYLSRILKYCPCNNECFIAILIYFDRMTKFYNQVHPHKRPFTIDAYNVHRLVIVGIMIASKFFSDVYYTNVRYAKVGGLPVKELNNLELEFLYLVQYQVNVGVPELQAYADQLLNYSSCNKMAFTLDRDEKLPKLLIGSQPVSTTSVSDVHALRTDTVHGSRGNILERNLSPECAEECKRSVKSLASFRTCDSLTRSPLGKPSEDLQAKQRRNEWPHKSLNHWCHNRFPSPRTSEGEMIGHASSVY</sequence>
<dbReference type="SUPFAM" id="SSF47954">
    <property type="entry name" value="Cyclin-like"/>
    <property type="match status" value="1"/>
</dbReference>
<dbReference type="EMBL" id="MCFE01000600">
    <property type="protein sequence ID" value="ORX84918.1"/>
    <property type="molecule type" value="Genomic_DNA"/>
</dbReference>
<dbReference type="GO" id="GO:0019901">
    <property type="term" value="F:protein kinase binding"/>
    <property type="evidence" value="ECO:0007669"/>
    <property type="project" value="InterPro"/>
</dbReference>